<feature type="region of interest" description="Disordered" evidence="1">
    <location>
        <begin position="98"/>
        <end position="152"/>
    </location>
</feature>
<comment type="caution">
    <text evidence="3">The sequence shown here is derived from an EMBL/GenBank/DDBJ whole genome shotgun (WGS) entry which is preliminary data.</text>
</comment>
<evidence type="ECO:0000313" key="3">
    <source>
        <dbReference type="EMBL" id="KAL3772011.1"/>
    </source>
</evidence>
<dbReference type="AlphaFoldDB" id="A0ABD3NCH4"/>
<evidence type="ECO:0000256" key="2">
    <source>
        <dbReference type="SAM" id="Phobius"/>
    </source>
</evidence>
<sequence length="458" mass="48403">MAAPTREKKEMSNQRNSPLILMIAAVSVCGSTHSLAPISTIALTPKNSIIAHPSTLAARPRSRDSNWEDEFSSSRTNSEITEYLPPWRAHEAETKSLLDVPSGGGQQRPLFSGSQATPGKARPFKALSGASPQENVSPGMKQKRSSQASSPSSATTLLHGIKWPVARDPPAVSPDFPTLLTRVTVTILSALATWYLHLFNGYSPVLASSAITLLISTCLDRRLGQAAFCGSFAGMSGGHLAPNFSMAMLLGALTSISYEVLIHIKNFSFGIGGRLGATAFLATSLLAKYQRVAFVGRKIRRGLWKGGLQSTVATMMIYHAIGAAATILLRESSDDSAAADPVRASSVIGLLGALFLKDPTATLALYGGSFVGMSLPSRLMYGNAPGKAKIAQPQSAVGLVASFAGAGLIAGLIHGVSIHWGYWNGGWGGKAGLCAFAACWIYRGFGNMYEMASNRSRR</sequence>
<feature type="transmembrane region" description="Helical" evidence="2">
    <location>
        <begin position="427"/>
        <end position="445"/>
    </location>
</feature>
<evidence type="ECO:0000313" key="4">
    <source>
        <dbReference type="Proteomes" id="UP001530400"/>
    </source>
</evidence>
<feature type="transmembrane region" description="Helical" evidence="2">
    <location>
        <begin position="396"/>
        <end position="421"/>
    </location>
</feature>
<proteinExistence type="predicted"/>
<keyword evidence="4" id="KW-1185">Reference proteome</keyword>
<feature type="transmembrane region" description="Helical" evidence="2">
    <location>
        <begin position="194"/>
        <end position="219"/>
    </location>
</feature>
<feature type="transmembrane region" description="Helical" evidence="2">
    <location>
        <begin position="348"/>
        <end position="375"/>
    </location>
</feature>
<organism evidence="3 4">
    <name type="scientific">Cyclotella atomus</name>
    <dbReference type="NCBI Taxonomy" id="382360"/>
    <lineage>
        <taxon>Eukaryota</taxon>
        <taxon>Sar</taxon>
        <taxon>Stramenopiles</taxon>
        <taxon>Ochrophyta</taxon>
        <taxon>Bacillariophyta</taxon>
        <taxon>Coscinodiscophyceae</taxon>
        <taxon>Thalassiosirophycidae</taxon>
        <taxon>Stephanodiscales</taxon>
        <taxon>Stephanodiscaceae</taxon>
        <taxon>Cyclotella</taxon>
    </lineage>
</organism>
<keyword evidence="2" id="KW-0472">Membrane</keyword>
<protein>
    <submittedName>
        <fullName evidence="3">Uncharacterized protein</fullName>
    </submittedName>
</protein>
<evidence type="ECO:0000256" key="1">
    <source>
        <dbReference type="SAM" id="MobiDB-lite"/>
    </source>
</evidence>
<gene>
    <name evidence="3" type="ORF">ACHAWO_008183</name>
</gene>
<feature type="region of interest" description="Disordered" evidence="1">
    <location>
        <begin position="55"/>
        <end position="75"/>
    </location>
</feature>
<keyword evidence="2" id="KW-0812">Transmembrane</keyword>
<reference evidence="3 4" key="1">
    <citation type="submission" date="2024-10" db="EMBL/GenBank/DDBJ databases">
        <title>Updated reference genomes for cyclostephanoid diatoms.</title>
        <authorList>
            <person name="Roberts W.R."/>
            <person name="Alverson A.J."/>
        </authorList>
    </citation>
    <scope>NUCLEOTIDE SEQUENCE [LARGE SCALE GENOMIC DNA]</scope>
    <source>
        <strain evidence="3 4">AJA010-31</strain>
    </source>
</reference>
<name>A0ABD3NCH4_9STRA</name>
<feature type="transmembrane region" description="Helical" evidence="2">
    <location>
        <begin position="267"/>
        <end position="287"/>
    </location>
</feature>
<accession>A0ABD3NCH4</accession>
<dbReference type="EMBL" id="JALLPJ020001275">
    <property type="protein sequence ID" value="KAL3772011.1"/>
    <property type="molecule type" value="Genomic_DNA"/>
</dbReference>
<feature type="transmembrane region" description="Helical" evidence="2">
    <location>
        <begin position="308"/>
        <end position="328"/>
    </location>
</feature>
<dbReference type="Proteomes" id="UP001530400">
    <property type="component" value="Unassembled WGS sequence"/>
</dbReference>
<keyword evidence="2" id="KW-1133">Transmembrane helix</keyword>